<name>A0A3D8QHT8_9HELO</name>
<evidence type="ECO:0000313" key="3">
    <source>
        <dbReference type="Proteomes" id="UP000256328"/>
    </source>
</evidence>
<evidence type="ECO:0000313" key="2">
    <source>
        <dbReference type="EMBL" id="RDW61413.1"/>
    </source>
</evidence>
<organism evidence="2 3">
    <name type="scientific">Coleophoma crateriformis</name>
    <dbReference type="NCBI Taxonomy" id="565419"/>
    <lineage>
        <taxon>Eukaryota</taxon>
        <taxon>Fungi</taxon>
        <taxon>Dikarya</taxon>
        <taxon>Ascomycota</taxon>
        <taxon>Pezizomycotina</taxon>
        <taxon>Leotiomycetes</taxon>
        <taxon>Helotiales</taxon>
        <taxon>Dermateaceae</taxon>
        <taxon>Coleophoma</taxon>
    </lineage>
</organism>
<accession>A0A3D8QHT8</accession>
<dbReference type="PANTHER" id="PTHR35186">
    <property type="entry name" value="ANK_REP_REGION DOMAIN-CONTAINING PROTEIN"/>
    <property type="match status" value="1"/>
</dbReference>
<dbReference type="EMBL" id="PDLN01000018">
    <property type="protein sequence ID" value="RDW61413.1"/>
    <property type="molecule type" value="Genomic_DNA"/>
</dbReference>
<proteinExistence type="predicted"/>
<dbReference type="AlphaFoldDB" id="A0A3D8QHT8"/>
<reference evidence="2 3" key="1">
    <citation type="journal article" date="2018" name="IMA Fungus">
        <title>IMA Genome-F 9: Draft genome sequence of Annulohypoxylon stygium, Aspergillus mulundensis, Berkeleyomyces basicola (syn. Thielaviopsis basicola), Ceratocystis smalleyi, two Cercospora beticola strains, Coleophoma cylindrospora, Fusarium fracticaudum, Phialophora cf. hyalina, and Morchella septimelata.</title>
        <authorList>
            <person name="Wingfield B.D."/>
            <person name="Bills G.F."/>
            <person name="Dong Y."/>
            <person name="Huang W."/>
            <person name="Nel W.J."/>
            <person name="Swalarsk-Parry B.S."/>
            <person name="Vaghefi N."/>
            <person name="Wilken P.M."/>
            <person name="An Z."/>
            <person name="de Beer Z.W."/>
            <person name="De Vos L."/>
            <person name="Chen L."/>
            <person name="Duong T.A."/>
            <person name="Gao Y."/>
            <person name="Hammerbacher A."/>
            <person name="Kikkert J.R."/>
            <person name="Li Y."/>
            <person name="Li H."/>
            <person name="Li K."/>
            <person name="Li Q."/>
            <person name="Liu X."/>
            <person name="Ma X."/>
            <person name="Naidoo K."/>
            <person name="Pethybridge S.J."/>
            <person name="Sun J."/>
            <person name="Steenkamp E.T."/>
            <person name="van der Nest M.A."/>
            <person name="van Wyk S."/>
            <person name="Wingfield M.J."/>
            <person name="Xiong C."/>
            <person name="Yue Q."/>
            <person name="Zhang X."/>
        </authorList>
    </citation>
    <scope>NUCLEOTIDE SEQUENCE [LARGE SCALE GENOMIC DNA]</scope>
    <source>
        <strain evidence="2 3">BP5796</strain>
    </source>
</reference>
<dbReference type="PANTHER" id="PTHR35186:SF4">
    <property type="entry name" value="PRION-INHIBITION AND PROPAGATION HELO DOMAIN-CONTAINING PROTEIN"/>
    <property type="match status" value="1"/>
</dbReference>
<dbReference type="InterPro" id="IPR056002">
    <property type="entry name" value="DUF7580"/>
</dbReference>
<evidence type="ECO:0000259" key="1">
    <source>
        <dbReference type="Pfam" id="PF24476"/>
    </source>
</evidence>
<feature type="domain" description="DUF7580" evidence="1">
    <location>
        <begin position="48"/>
        <end position="299"/>
    </location>
</feature>
<dbReference type="OrthoDB" id="3565018at2759"/>
<keyword evidence="3" id="KW-1185">Reference proteome</keyword>
<protein>
    <recommendedName>
        <fullName evidence="1">DUF7580 domain-containing protein</fullName>
    </recommendedName>
</protein>
<dbReference type="Pfam" id="PF24476">
    <property type="entry name" value="DUF7580"/>
    <property type="match status" value="1"/>
</dbReference>
<sequence length="302" mass="34469">MSNTNGTQSLIASQSIKPKKSVRLENWPVSQNHEYTLSKAAIETLDTTTETEKVPMIEDLCSTLCADVGASCFGYLLDEENRKHKLQILKTWPESLGSEQFTQDASKCQLISLEKLLDRQSRFRMSRQDRYKIASVLASSLLQLQTTPWIANQLEKQNIMFYHNEGKVFLEHPYIRHDFSSVGLCRKSQSTDPRDRFIARNSLNGLGILLLELCFGQSIETQEVWKEHLGSDGHAHPGTKYLAARDWAELVYGEDPALQHIVKRCVLCLFEEKADWESKKFVQAVYASVVSPLDKIVKKWSE</sequence>
<dbReference type="Proteomes" id="UP000256328">
    <property type="component" value="Unassembled WGS sequence"/>
</dbReference>
<comment type="caution">
    <text evidence="2">The sequence shown here is derived from an EMBL/GenBank/DDBJ whole genome shotgun (WGS) entry which is preliminary data.</text>
</comment>
<gene>
    <name evidence="2" type="ORF">BP5796_11305</name>
</gene>